<dbReference type="PATRIC" id="fig|1382798.3.peg.2795"/>
<evidence type="ECO:0000313" key="2">
    <source>
        <dbReference type="EMBL" id="KJD33682.1"/>
    </source>
</evidence>
<dbReference type="Gene3D" id="3.30.559.10">
    <property type="entry name" value="Chloramphenicol acetyltransferase-like domain"/>
    <property type="match status" value="1"/>
</dbReference>
<dbReference type="GO" id="GO:0003824">
    <property type="term" value="F:catalytic activity"/>
    <property type="evidence" value="ECO:0007669"/>
    <property type="project" value="InterPro"/>
</dbReference>
<dbReference type="Gene3D" id="3.40.50.980">
    <property type="match status" value="2"/>
</dbReference>
<keyword evidence="3" id="KW-1185">Reference proteome</keyword>
<dbReference type="NCBIfam" id="TIGR01733">
    <property type="entry name" value="AA-adenyl-dom"/>
    <property type="match status" value="1"/>
</dbReference>
<dbReference type="Gene3D" id="3.30.559.30">
    <property type="entry name" value="Nonribosomal peptide synthetase, condensation domain"/>
    <property type="match status" value="1"/>
</dbReference>
<evidence type="ECO:0000259" key="1">
    <source>
        <dbReference type="PROSITE" id="PS50075"/>
    </source>
</evidence>
<dbReference type="SUPFAM" id="SSF53474">
    <property type="entry name" value="alpha/beta-Hydrolases"/>
    <property type="match status" value="1"/>
</dbReference>
<dbReference type="InterPro" id="IPR009081">
    <property type="entry name" value="PP-bd_ACP"/>
</dbReference>
<comment type="caution">
    <text evidence="2">The sequence shown here is derived from an EMBL/GenBank/DDBJ whole genome shotgun (WGS) entry which is preliminary data.</text>
</comment>
<reference evidence="2 3" key="1">
    <citation type="journal article" date="2015" name="Antonie Van Leeuwenhoek">
        <title>Tamlana nanhaiensis sp. nov., isolated from surface seawater collected from the South China Sea.</title>
        <authorList>
            <person name="Liu X."/>
            <person name="Lai Q."/>
            <person name="Du Y."/>
            <person name="Li G."/>
            <person name="Sun F."/>
            <person name="Shao Z."/>
        </authorList>
    </citation>
    <scope>NUCLEOTIDE SEQUENCE [LARGE SCALE GENOMIC DNA]</scope>
    <source>
        <strain evidence="2 3">FHC16</strain>
    </source>
</reference>
<dbReference type="InterPro" id="IPR001242">
    <property type="entry name" value="Condensation_dom"/>
</dbReference>
<dbReference type="SUPFAM" id="SSF47336">
    <property type="entry name" value="ACP-like"/>
    <property type="match status" value="1"/>
</dbReference>
<dbReference type="InterPro" id="IPR000873">
    <property type="entry name" value="AMP-dep_synth/lig_dom"/>
</dbReference>
<dbReference type="InterPro" id="IPR010071">
    <property type="entry name" value="AA_adenyl_dom"/>
</dbReference>
<protein>
    <recommendedName>
        <fullName evidence="1">Carrier domain-containing protein</fullName>
    </recommendedName>
</protein>
<dbReference type="InterPro" id="IPR045851">
    <property type="entry name" value="AMP-bd_C_sf"/>
</dbReference>
<dbReference type="SUPFAM" id="SSF56801">
    <property type="entry name" value="Acetyl-CoA synthetase-like"/>
    <property type="match status" value="1"/>
</dbReference>
<dbReference type="GO" id="GO:0044550">
    <property type="term" value="P:secondary metabolite biosynthetic process"/>
    <property type="evidence" value="ECO:0007669"/>
    <property type="project" value="TreeGrafter"/>
</dbReference>
<dbReference type="EMBL" id="JTDV01000003">
    <property type="protein sequence ID" value="KJD33682.1"/>
    <property type="molecule type" value="Genomic_DNA"/>
</dbReference>
<dbReference type="FunFam" id="3.40.50.980:FF:000001">
    <property type="entry name" value="Non-ribosomal peptide synthetase"/>
    <property type="match status" value="1"/>
</dbReference>
<name>A0A0D7W760_9FLAO</name>
<feature type="domain" description="Carrier" evidence="1">
    <location>
        <begin position="977"/>
        <end position="1052"/>
    </location>
</feature>
<dbReference type="Proteomes" id="UP000032361">
    <property type="component" value="Unassembled WGS sequence"/>
</dbReference>
<dbReference type="GO" id="GO:0043041">
    <property type="term" value="P:amino acid activation for nonribosomal peptide biosynthetic process"/>
    <property type="evidence" value="ECO:0007669"/>
    <property type="project" value="TreeGrafter"/>
</dbReference>
<dbReference type="PANTHER" id="PTHR45527">
    <property type="entry name" value="NONRIBOSOMAL PEPTIDE SYNTHETASE"/>
    <property type="match status" value="1"/>
</dbReference>
<dbReference type="STRING" id="1382798.PK35_07350"/>
<dbReference type="GO" id="GO:0031177">
    <property type="term" value="F:phosphopantetheine binding"/>
    <property type="evidence" value="ECO:0007669"/>
    <property type="project" value="TreeGrafter"/>
</dbReference>
<dbReference type="SUPFAM" id="SSF52777">
    <property type="entry name" value="CoA-dependent acyltransferases"/>
    <property type="match status" value="2"/>
</dbReference>
<dbReference type="InterPro" id="IPR029058">
    <property type="entry name" value="AB_hydrolase_fold"/>
</dbReference>
<dbReference type="InterPro" id="IPR023213">
    <property type="entry name" value="CAT-like_dom_sf"/>
</dbReference>
<dbReference type="PANTHER" id="PTHR45527:SF1">
    <property type="entry name" value="FATTY ACID SYNTHASE"/>
    <property type="match status" value="1"/>
</dbReference>
<dbReference type="PROSITE" id="PS00455">
    <property type="entry name" value="AMP_BINDING"/>
    <property type="match status" value="1"/>
</dbReference>
<dbReference type="PROSITE" id="PS50075">
    <property type="entry name" value="CARRIER"/>
    <property type="match status" value="1"/>
</dbReference>
<dbReference type="Gene3D" id="3.40.50.1820">
    <property type="entry name" value="alpha/beta hydrolase"/>
    <property type="match status" value="1"/>
</dbReference>
<dbReference type="Pfam" id="PF00501">
    <property type="entry name" value="AMP-binding"/>
    <property type="match status" value="1"/>
</dbReference>
<dbReference type="Pfam" id="PF13193">
    <property type="entry name" value="AMP-binding_C"/>
    <property type="match status" value="1"/>
</dbReference>
<dbReference type="Pfam" id="PF00668">
    <property type="entry name" value="Condensation"/>
    <property type="match status" value="1"/>
</dbReference>
<dbReference type="Pfam" id="PF00975">
    <property type="entry name" value="Thioesterase"/>
    <property type="match status" value="1"/>
</dbReference>
<dbReference type="Pfam" id="PF00550">
    <property type="entry name" value="PP-binding"/>
    <property type="match status" value="1"/>
</dbReference>
<dbReference type="Gene3D" id="2.30.38.10">
    <property type="entry name" value="Luciferase, Domain 3"/>
    <property type="match status" value="1"/>
</dbReference>
<evidence type="ECO:0000313" key="3">
    <source>
        <dbReference type="Proteomes" id="UP000032361"/>
    </source>
</evidence>
<dbReference type="InterPro" id="IPR036736">
    <property type="entry name" value="ACP-like_sf"/>
</dbReference>
<proteinExistence type="predicted"/>
<dbReference type="InterPro" id="IPR025110">
    <property type="entry name" value="AMP-bd_C"/>
</dbReference>
<dbReference type="InterPro" id="IPR001031">
    <property type="entry name" value="Thioesterase"/>
</dbReference>
<dbReference type="InterPro" id="IPR020845">
    <property type="entry name" value="AMP-binding_CS"/>
</dbReference>
<organism evidence="2 3">
    <name type="scientific">Neotamlana nanhaiensis</name>
    <dbReference type="NCBI Taxonomy" id="1382798"/>
    <lineage>
        <taxon>Bacteria</taxon>
        <taxon>Pseudomonadati</taxon>
        <taxon>Bacteroidota</taxon>
        <taxon>Flavobacteriia</taxon>
        <taxon>Flavobacteriales</taxon>
        <taxon>Flavobacteriaceae</taxon>
        <taxon>Neotamlana</taxon>
    </lineage>
</organism>
<dbReference type="Gene3D" id="1.10.1200.10">
    <property type="entry name" value="ACP-like"/>
    <property type="match status" value="1"/>
</dbReference>
<accession>A0A0D7W760</accession>
<dbReference type="Gene3D" id="3.30.300.30">
    <property type="match status" value="1"/>
</dbReference>
<sequence>MPKNTAFNPFYGPEIEHVIKTTKAQFEILLDCKLGGDDAKKAFNIPCTLKFNGQLNVDALNLAVKTLIKRHESLRSSFSENGEYMNIFTDIDFEINYDDLSSLPSTEAQEIIDEKIKNNADFLFDIIHGPLFNINLLKSNTSEYYLLINFFHGICDGLSVDSFLRELSLCYSAYTLNKEPELPEIKPYSEFAIKENLFLNSDAFNKSEAFWLNMYQNSIPEVNLPLDFDRPKIRTYNNGILHHKLKPSTLEKLKEVGIQNGASLVTTFLSAFEIFLNQLTKQNDLVVGLSTSRQAEYNMIGMIGHTANVLPLRSKIDKTVSFNEYLNSKKTSLYDAYENQGISFGHLLQKLKVPRDFSRIPLVPVMVNIELNNGLEGTFSFEGVKHELLKTYRNYATFEIELQAHLLKDGPNLGVNFNTSLFKPSSIKNMMGNFEVLINNLIEAPDVPLNQIFENKNSDKYNLLNNTQSAFPNLLLHELFDNQANKTPNNLAFTFKENSFKYSELSVKTNQIAHYLVTQNVEPGDTIAVSLSRCPELVPILLAILQCGATYVPLDPNFPKSRLDFMLEDCGAKYLITASNLENAFSDEQPKLIIDNLFNTVQSFPETKLNLSLSQETIAYILYTSGSTGKPKGVSVTHKNLVNFLTSMAKEPGITETDTLLSITTMSFDIAGLELFLPLINGATLHLADDDTAKDGRLLLELLQNNNISILQATPTTWQMLIDVGWKEYIPLKVLCGGEALPLSLATKLLNLCDELWNMYGPTETTIWSSTKQIKLNDDLITIGKPIDNTQIYILNENLELVSPGEIGEITIAGDGVALGYLNRPELTAEKFVKNPFSTNIANNPILYRTGDLGKLLPNGELQCLGRSDQQVKIRGFRIELGEIEQALTLTNEIQSAAVIAQNNKLIAYIVLEKGLTPGDIKISDIKNEMADNLPDYFMPQEFNILDNLPKTLNGKIDRKALHKPETEKIPETTFTGPRTKAEKIVSSIWQNCLNIPKIDIFSDFFELGGQSIIAVKVMTLLEEETGKRLPLASLFSHPTIEKLALLLDMDNRFITWDSLVPIKKGGSKTPLYIVHGAGMNVLIFNALAKNLDDDQPVFALQAKGLNGIDKPHESVPEMAAHYIEAILKQNPNGAFALAGYSFGGIIAYEMAKQLQKKGKRLTMLAMLDTYVSPAYNYKSRFRKKIAALNYRVKSNFYVLSQMITSWEHSKIRINSKKRAFKNLMLRLKYGKEKQHETVNNQPYLLDKMNMEAIRKYKIEPGDFKVDLFRVEDSSYYMHDREFLGWNKIARKGVEVHNIPGDHVQLFSPPNDKKSALILQNILDERDAEQFSAI</sequence>
<dbReference type="GO" id="GO:0005737">
    <property type="term" value="C:cytoplasm"/>
    <property type="evidence" value="ECO:0007669"/>
    <property type="project" value="TreeGrafter"/>
</dbReference>
<gene>
    <name evidence="2" type="ORF">PK35_07350</name>
</gene>